<feature type="domain" description="C2H2-type" evidence="7">
    <location>
        <begin position="189"/>
        <end position="212"/>
    </location>
</feature>
<evidence type="ECO:0000256" key="2">
    <source>
        <dbReference type="ARBA" id="ARBA00022737"/>
    </source>
</evidence>
<dbReference type="Pfam" id="PF25429">
    <property type="entry name" value="zf-POGZ"/>
    <property type="match status" value="1"/>
</dbReference>
<dbReference type="GO" id="GO:0008270">
    <property type="term" value="F:zinc ion binding"/>
    <property type="evidence" value="ECO:0007669"/>
    <property type="project" value="UniProtKB-KW"/>
</dbReference>
<proteinExistence type="predicted"/>
<keyword evidence="1" id="KW-0479">Metal-binding</keyword>
<evidence type="ECO:0000313" key="9">
    <source>
        <dbReference type="Proteomes" id="UP000276776"/>
    </source>
</evidence>
<dbReference type="PANTHER" id="PTHR24388">
    <property type="entry name" value="ZINC FINGER PROTEIN"/>
    <property type="match status" value="1"/>
</dbReference>
<dbReference type="STRING" id="103827.A0A0N5D9A6"/>
<protein>
    <submittedName>
        <fullName evidence="10">C2H2-type domain-containing protein</fullName>
    </submittedName>
</protein>
<evidence type="ECO:0000259" key="7">
    <source>
        <dbReference type="PROSITE" id="PS00028"/>
    </source>
</evidence>
<dbReference type="InterPro" id="IPR057618">
    <property type="entry name" value="Znf_POGZ/Z280C-D-like"/>
</dbReference>
<feature type="domain" description="C2H2-type" evidence="7">
    <location>
        <begin position="310"/>
        <end position="331"/>
    </location>
</feature>
<feature type="domain" description="C2H2-type" evidence="7">
    <location>
        <begin position="146"/>
        <end position="168"/>
    </location>
</feature>
<dbReference type="InterPro" id="IPR050527">
    <property type="entry name" value="Snail/Krueppel_Znf"/>
</dbReference>
<gene>
    <name evidence="8" type="ORF">TCLT_LOCUS9702</name>
</gene>
<evidence type="ECO:0000256" key="6">
    <source>
        <dbReference type="SAM" id="MobiDB-lite"/>
    </source>
</evidence>
<dbReference type="Proteomes" id="UP000276776">
    <property type="component" value="Unassembled WGS sequence"/>
</dbReference>
<keyword evidence="9" id="KW-1185">Reference proteome</keyword>
<dbReference type="PANTHER" id="PTHR24388:SF90">
    <property type="entry name" value="C2H2-TYPE DOMAIN-CONTAINING PROTEIN"/>
    <property type="match status" value="1"/>
</dbReference>
<reference evidence="10" key="1">
    <citation type="submission" date="2017-02" db="UniProtKB">
        <authorList>
            <consortium name="WormBaseParasite"/>
        </authorList>
    </citation>
    <scope>IDENTIFICATION</scope>
</reference>
<accession>A0A0N5D9A6</accession>
<reference evidence="8 9" key="2">
    <citation type="submission" date="2018-11" db="EMBL/GenBank/DDBJ databases">
        <authorList>
            <consortium name="Pathogen Informatics"/>
        </authorList>
    </citation>
    <scope>NUCLEOTIDE SEQUENCE [LARGE SCALE GENOMIC DNA]</scope>
</reference>
<evidence type="ECO:0000256" key="3">
    <source>
        <dbReference type="ARBA" id="ARBA00022771"/>
    </source>
</evidence>
<feature type="region of interest" description="Disordered" evidence="6">
    <location>
        <begin position="17"/>
        <end position="41"/>
    </location>
</feature>
<dbReference type="SMART" id="SM00355">
    <property type="entry name" value="ZnF_C2H2"/>
    <property type="match status" value="5"/>
</dbReference>
<keyword evidence="5" id="KW-0539">Nucleus</keyword>
<dbReference type="AlphaFoldDB" id="A0A0N5D9A6"/>
<dbReference type="WBParaSite" id="TCLT_0000971301-mRNA-1">
    <property type="protein sequence ID" value="TCLT_0000971301-mRNA-1"/>
    <property type="gene ID" value="TCLT_0000971301"/>
</dbReference>
<dbReference type="PROSITE" id="PS00028">
    <property type="entry name" value="ZINC_FINGER_C2H2_1"/>
    <property type="match status" value="3"/>
</dbReference>
<feature type="compositionally biased region" description="Polar residues" evidence="6">
    <location>
        <begin position="32"/>
        <end position="41"/>
    </location>
</feature>
<evidence type="ECO:0000256" key="4">
    <source>
        <dbReference type="ARBA" id="ARBA00022833"/>
    </source>
</evidence>
<evidence type="ECO:0000313" key="10">
    <source>
        <dbReference type="WBParaSite" id="TCLT_0000971301-mRNA-1"/>
    </source>
</evidence>
<keyword evidence="3" id="KW-0863">Zinc-finger</keyword>
<name>A0A0N5D9A6_THECL</name>
<evidence type="ECO:0000256" key="5">
    <source>
        <dbReference type="ARBA" id="ARBA00023242"/>
    </source>
</evidence>
<dbReference type="OMA" id="MFHLWAH"/>
<organism evidence="10">
    <name type="scientific">Thelazia callipaeda</name>
    <name type="common">Oriental eyeworm</name>
    <name type="synonym">Parasitic nematode</name>
    <dbReference type="NCBI Taxonomy" id="103827"/>
    <lineage>
        <taxon>Eukaryota</taxon>
        <taxon>Metazoa</taxon>
        <taxon>Ecdysozoa</taxon>
        <taxon>Nematoda</taxon>
        <taxon>Chromadorea</taxon>
        <taxon>Rhabditida</taxon>
        <taxon>Spirurina</taxon>
        <taxon>Spiruromorpha</taxon>
        <taxon>Thelazioidea</taxon>
        <taxon>Thelaziidae</taxon>
        <taxon>Thelazia</taxon>
    </lineage>
</organism>
<dbReference type="InterPro" id="IPR013087">
    <property type="entry name" value="Znf_C2H2_type"/>
</dbReference>
<dbReference type="EMBL" id="UYYF01004858">
    <property type="protein sequence ID" value="VDN07356.1"/>
    <property type="molecule type" value="Genomic_DNA"/>
</dbReference>
<sequence length="471" mass="54813">MNKPLPPLINNEIIHIDDEGTSSIERQRRSAHSTTNDEFPKFSSRQLQVGDLCNLNVSVSKTKKSRHLVSHPSSQAQTTLSKKVRASITSLSAGSQSLVHSYEHDDDNVPSSSKQKITSFNVLYYESYDPKGPAFESQLCNLKFSCTFGDCQMILSNNVSFMFHLWAHLSEFNYSTTGFFKEREMDQFCRCPQCLHIFPTPYQLQVHFGNVHGSNPSASVCRICEITVEEREHWKIHRNVDVPFHCKKCRYRTSIRTHFIDHFVRFHSNTRTLLCPFCLAHFHIRNTKWSVVRENTYIEHFFKHQQDNYCCDQCSLKFIEYSDKLAHKKDHIKPSSKWVTRIAQQHTRRKGRFVRENLPERHCIECNESLDDVLAHFKSRYNCPHCRYETYCEKAYHTHISIDCRVKRKGLNSNQLLKEVIICDNCKRASCNGDDILNHIRECSGGSCTVVTLKQEKETIFSQLNDNLEVS</sequence>
<evidence type="ECO:0000313" key="8">
    <source>
        <dbReference type="EMBL" id="VDN07356.1"/>
    </source>
</evidence>
<dbReference type="OrthoDB" id="5876240at2759"/>
<keyword evidence="2" id="KW-0677">Repeat</keyword>
<dbReference type="GO" id="GO:0000981">
    <property type="term" value="F:DNA-binding transcription factor activity, RNA polymerase II-specific"/>
    <property type="evidence" value="ECO:0007669"/>
    <property type="project" value="TreeGrafter"/>
</dbReference>
<evidence type="ECO:0000256" key="1">
    <source>
        <dbReference type="ARBA" id="ARBA00022723"/>
    </source>
</evidence>
<keyword evidence="4" id="KW-0862">Zinc</keyword>
<dbReference type="GO" id="GO:0000978">
    <property type="term" value="F:RNA polymerase II cis-regulatory region sequence-specific DNA binding"/>
    <property type="evidence" value="ECO:0007669"/>
    <property type="project" value="TreeGrafter"/>
</dbReference>